<dbReference type="GO" id="GO:0005576">
    <property type="term" value="C:extracellular region"/>
    <property type="evidence" value="ECO:0007669"/>
    <property type="project" value="UniProtKB-SubCell"/>
</dbReference>
<dbReference type="GO" id="GO:0019957">
    <property type="term" value="F:C-C chemokine binding"/>
    <property type="evidence" value="ECO:0007669"/>
    <property type="project" value="InterPro"/>
</dbReference>
<keyword evidence="4 6" id="KW-1015">Disulfide bond</keyword>
<keyword evidence="2 6" id="KW-0964">Secreted</keyword>
<name>A0A6M2E6J0_9ACAR</name>
<dbReference type="InterPro" id="IPR045797">
    <property type="entry name" value="EVA_Class_A"/>
</dbReference>
<evidence type="ECO:0000256" key="2">
    <source>
        <dbReference type="ARBA" id="ARBA00022525"/>
    </source>
</evidence>
<protein>
    <recommendedName>
        <fullName evidence="6">Evasin</fullName>
    </recommendedName>
</protein>
<accession>A0A6M2E6J0</accession>
<reference evidence="8" key="1">
    <citation type="submission" date="2019-12" db="EMBL/GenBank/DDBJ databases">
        <title>The sialotranscriptome of the gopher-tortoise tick, Amblyomma tuberculatum.</title>
        <authorList>
            <person name="Karim S."/>
            <person name="Andersen J."/>
            <person name="Kumar D."/>
            <person name="Adamson S."/>
            <person name="Ennen J."/>
            <person name="Qualis C.P."/>
            <person name="Ribeiro J.M.C."/>
        </authorList>
    </citation>
    <scope>NUCLEOTIDE SEQUENCE</scope>
    <source>
        <strain evidence="8">Removed</strain>
        <tissue evidence="8">Salivary glands</tissue>
    </source>
</reference>
<dbReference type="AlphaFoldDB" id="A0A6M2E6J0"/>
<feature type="chain" id="PRO_5026786997" description="Evasin" evidence="7">
    <location>
        <begin position="18"/>
        <end position="140"/>
    </location>
</feature>
<proteinExistence type="predicted"/>
<comment type="function">
    <text evidence="6">Salivary chemokine-binding protein which binds to host chemokines.</text>
</comment>
<evidence type="ECO:0000256" key="6">
    <source>
        <dbReference type="RuleBase" id="RU369006"/>
    </source>
</evidence>
<sequence>MMLLWTFTLAIGIVASAEKENIDALQGCGDTAQPSVKPEEKDYGLVIDGNSCKRKVLLMKSLELPASCIVYCASKRNYSYALPNGTPCLRFTKKKFLLERRDDSPNTCILGKCMQKKCKPRRPRRQVACTVPKDRRDLRE</sequence>
<feature type="signal peptide" evidence="7">
    <location>
        <begin position="1"/>
        <end position="17"/>
    </location>
</feature>
<organism evidence="8">
    <name type="scientific">Amblyomma tuberculatum</name>
    <dbReference type="NCBI Taxonomy" id="48802"/>
    <lineage>
        <taxon>Eukaryota</taxon>
        <taxon>Metazoa</taxon>
        <taxon>Ecdysozoa</taxon>
        <taxon>Arthropoda</taxon>
        <taxon>Chelicerata</taxon>
        <taxon>Arachnida</taxon>
        <taxon>Acari</taxon>
        <taxon>Parasitiformes</taxon>
        <taxon>Ixodida</taxon>
        <taxon>Ixodoidea</taxon>
        <taxon>Ixodidae</taxon>
        <taxon>Amblyomminae</taxon>
        <taxon>Amblyomma</taxon>
    </lineage>
</organism>
<evidence type="ECO:0000256" key="4">
    <source>
        <dbReference type="ARBA" id="ARBA00023157"/>
    </source>
</evidence>
<keyword evidence="5 6" id="KW-0325">Glycoprotein</keyword>
<dbReference type="Gene3D" id="2.30.130.100">
    <property type="match status" value="1"/>
</dbReference>
<keyword evidence="3 6" id="KW-0732">Signal</keyword>
<dbReference type="EMBL" id="GIDH01000988">
    <property type="protein sequence ID" value="NOV52931.1"/>
    <property type="molecule type" value="Transcribed_RNA"/>
</dbReference>
<dbReference type="Pfam" id="PF19429">
    <property type="entry name" value="EVA_Class_A"/>
    <property type="match status" value="1"/>
</dbReference>
<evidence type="ECO:0000313" key="8">
    <source>
        <dbReference type="EMBL" id="NOV52931.1"/>
    </source>
</evidence>
<evidence type="ECO:0000256" key="5">
    <source>
        <dbReference type="ARBA" id="ARBA00023180"/>
    </source>
</evidence>
<comment type="subcellular location">
    <subcellularLocation>
        <location evidence="1 6">Secreted</location>
    </subcellularLocation>
</comment>
<evidence type="ECO:0000256" key="1">
    <source>
        <dbReference type="ARBA" id="ARBA00004613"/>
    </source>
</evidence>
<evidence type="ECO:0000256" key="3">
    <source>
        <dbReference type="ARBA" id="ARBA00022729"/>
    </source>
</evidence>
<evidence type="ECO:0000256" key="7">
    <source>
        <dbReference type="SAM" id="SignalP"/>
    </source>
</evidence>